<dbReference type="Proteomes" id="UP000321155">
    <property type="component" value="Unassembled WGS sequence"/>
</dbReference>
<organism evidence="2 3">
    <name type="scientific">Kocuria flava</name>
    <dbReference type="NCBI Taxonomy" id="446860"/>
    <lineage>
        <taxon>Bacteria</taxon>
        <taxon>Bacillati</taxon>
        <taxon>Actinomycetota</taxon>
        <taxon>Actinomycetes</taxon>
        <taxon>Micrococcales</taxon>
        <taxon>Micrococcaceae</taxon>
        <taxon>Kocuria</taxon>
    </lineage>
</organism>
<evidence type="ECO:0000313" key="3">
    <source>
        <dbReference type="Proteomes" id="UP000321155"/>
    </source>
</evidence>
<dbReference type="RefSeq" id="WP_236945009.1">
    <property type="nucleotide sequence ID" value="NZ_BJZR01000144.1"/>
</dbReference>
<keyword evidence="3" id="KW-1185">Reference proteome</keyword>
<feature type="region of interest" description="Disordered" evidence="1">
    <location>
        <begin position="131"/>
        <end position="173"/>
    </location>
</feature>
<evidence type="ECO:0000313" key="2">
    <source>
        <dbReference type="EMBL" id="GEO93630.1"/>
    </source>
</evidence>
<evidence type="ECO:0000256" key="1">
    <source>
        <dbReference type="SAM" id="MobiDB-lite"/>
    </source>
</evidence>
<accession>A0ABQ0X8D4</accession>
<sequence length="184" mass="19336">MFVWDRTEWATVLASYARATTWAEIPAGLTRPLRMAVASSRVPTHQSAVVGASMQSPLVPTLRLDAASPLSEIVTALNAFQPRLLVGYPSVLGPLAAEQQAGRLMIAPQAVMDAAEVLSATAAADIDAAWGNAPSTSMRPPRQQGSPPRAGTAPATSTRTWSSSNPSTSMGVLCRRAPWGPGCW</sequence>
<gene>
    <name evidence="2" type="ORF">KFL01_29360</name>
</gene>
<dbReference type="Gene3D" id="3.40.50.12780">
    <property type="entry name" value="N-terminal domain of ligase-like"/>
    <property type="match status" value="1"/>
</dbReference>
<dbReference type="EMBL" id="BJZR01000144">
    <property type="protein sequence ID" value="GEO93630.1"/>
    <property type="molecule type" value="Genomic_DNA"/>
</dbReference>
<comment type="caution">
    <text evidence="2">The sequence shown here is derived from an EMBL/GenBank/DDBJ whole genome shotgun (WGS) entry which is preliminary data.</text>
</comment>
<feature type="compositionally biased region" description="Polar residues" evidence="1">
    <location>
        <begin position="154"/>
        <end position="170"/>
    </location>
</feature>
<dbReference type="InterPro" id="IPR042099">
    <property type="entry name" value="ANL_N_sf"/>
</dbReference>
<name>A0ABQ0X8D4_9MICC</name>
<reference evidence="2 3" key="1">
    <citation type="submission" date="2019-07" db="EMBL/GenBank/DDBJ databases">
        <title>Whole genome shotgun sequence of Kocuria flava NBRC 107626.</title>
        <authorList>
            <person name="Hosoyama A."/>
            <person name="Uohara A."/>
            <person name="Ohji S."/>
            <person name="Ichikawa N."/>
        </authorList>
    </citation>
    <scope>NUCLEOTIDE SEQUENCE [LARGE SCALE GENOMIC DNA]</scope>
    <source>
        <strain evidence="2 3">NBRC 107626</strain>
    </source>
</reference>
<feature type="compositionally biased region" description="Polar residues" evidence="1">
    <location>
        <begin position="133"/>
        <end position="146"/>
    </location>
</feature>
<proteinExistence type="predicted"/>
<protein>
    <submittedName>
        <fullName evidence="2">Uncharacterized protein</fullName>
    </submittedName>
</protein>